<reference evidence="3 4" key="1">
    <citation type="submission" date="2023-11" db="EMBL/GenBank/DDBJ databases">
        <title>Halocaridina rubra genome assembly.</title>
        <authorList>
            <person name="Smith C."/>
        </authorList>
    </citation>
    <scope>NUCLEOTIDE SEQUENCE [LARGE SCALE GENOMIC DNA]</scope>
    <source>
        <strain evidence="3">EP-1</strain>
        <tissue evidence="3">Whole</tissue>
    </source>
</reference>
<evidence type="ECO:0000256" key="2">
    <source>
        <dbReference type="SAM" id="SignalP"/>
    </source>
</evidence>
<dbReference type="Proteomes" id="UP001381693">
    <property type="component" value="Unassembled WGS sequence"/>
</dbReference>
<feature type="region of interest" description="Disordered" evidence="1">
    <location>
        <begin position="122"/>
        <end position="145"/>
    </location>
</feature>
<dbReference type="EMBL" id="JAXCGZ010002302">
    <property type="protein sequence ID" value="KAK7084064.1"/>
    <property type="molecule type" value="Genomic_DNA"/>
</dbReference>
<keyword evidence="2" id="KW-0732">Signal</keyword>
<evidence type="ECO:0000313" key="3">
    <source>
        <dbReference type="EMBL" id="KAK7084064.1"/>
    </source>
</evidence>
<feature type="signal peptide" evidence="2">
    <location>
        <begin position="1"/>
        <end position="15"/>
    </location>
</feature>
<proteinExistence type="predicted"/>
<dbReference type="AlphaFoldDB" id="A0AAN8XTT0"/>
<organism evidence="3 4">
    <name type="scientific">Halocaridina rubra</name>
    <name type="common">Hawaiian red shrimp</name>
    <dbReference type="NCBI Taxonomy" id="373956"/>
    <lineage>
        <taxon>Eukaryota</taxon>
        <taxon>Metazoa</taxon>
        <taxon>Ecdysozoa</taxon>
        <taxon>Arthropoda</taxon>
        <taxon>Crustacea</taxon>
        <taxon>Multicrustacea</taxon>
        <taxon>Malacostraca</taxon>
        <taxon>Eumalacostraca</taxon>
        <taxon>Eucarida</taxon>
        <taxon>Decapoda</taxon>
        <taxon>Pleocyemata</taxon>
        <taxon>Caridea</taxon>
        <taxon>Atyoidea</taxon>
        <taxon>Atyidae</taxon>
        <taxon>Halocaridina</taxon>
    </lineage>
</organism>
<sequence length="145" mass="16115">MLLSILLMNVQVTYRGEVVTLEELQDSLDENESNLGYQILSDTQLCQRWLVTRTVAAATRKTTCQRLPKLSEVFKCMDSVLLFVGHTKNGAISTQYGNIKILQEAIIWEQYQTGKQLKLNGSLKPVTAPPSPDEPTLGTTASSQL</sequence>
<name>A0AAN8XTT0_HALRR</name>
<feature type="chain" id="PRO_5042836171" evidence="2">
    <location>
        <begin position="16"/>
        <end position="145"/>
    </location>
</feature>
<protein>
    <submittedName>
        <fullName evidence="3">Uncharacterized protein</fullName>
    </submittedName>
</protein>
<comment type="caution">
    <text evidence="3">The sequence shown here is derived from an EMBL/GenBank/DDBJ whole genome shotgun (WGS) entry which is preliminary data.</text>
</comment>
<evidence type="ECO:0000256" key="1">
    <source>
        <dbReference type="SAM" id="MobiDB-lite"/>
    </source>
</evidence>
<accession>A0AAN8XTT0</accession>
<gene>
    <name evidence="3" type="ORF">SK128_021247</name>
</gene>
<keyword evidence="4" id="KW-1185">Reference proteome</keyword>
<evidence type="ECO:0000313" key="4">
    <source>
        <dbReference type="Proteomes" id="UP001381693"/>
    </source>
</evidence>